<evidence type="ECO:0000313" key="1">
    <source>
        <dbReference type="EMBL" id="TFD45777.1"/>
    </source>
</evidence>
<dbReference type="Gene3D" id="1.20.120.160">
    <property type="entry name" value="HPT domain"/>
    <property type="match status" value="1"/>
</dbReference>
<protein>
    <recommendedName>
        <fullName evidence="3">Hpt domain-containing protein</fullName>
    </recommendedName>
</protein>
<dbReference type="OrthoDB" id="5112335at2"/>
<organism evidence="1 2">
    <name type="scientific">Cryobacterium frigoriphilum</name>
    <dbReference type="NCBI Taxonomy" id="1259150"/>
    <lineage>
        <taxon>Bacteria</taxon>
        <taxon>Bacillati</taxon>
        <taxon>Actinomycetota</taxon>
        <taxon>Actinomycetes</taxon>
        <taxon>Micrococcales</taxon>
        <taxon>Microbacteriaceae</taxon>
        <taxon>Cryobacterium</taxon>
    </lineage>
</organism>
<evidence type="ECO:0000313" key="2">
    <source>
        <dbReference type="Proteomes" id="UP000297447"/>
    </source>
</evidence>
<dbReference type="EMBL" id="SOHE01000082">
    <property type="protein sequence ID" value="TFD45777.1"/>
    <property type="molecule type" value="Genomic_DNA"/>
</dbReference>
<accession>A0A4R8ZUC0</accession>
<comment type="caution">
    <text evidence="1">The sequence shown here is derived from an EMBL/GenBank/DDBJ whole genome shotgun (WGS) entry which is preliminary data.</text>
</comment>
<dbReference type="InterPro" id="IPR036641">
    <property type="entry name" value="HPT_dom_sf"/>
</dbReference>
<sequence>MTREEGAHLEQAALRDLDEQLGGDSVPQQRFVGDFVALWGVRTERLERALDHAHLHDADVVLLSIRSTSRMLGAVRLEAEAALMHRAVLRGDVSVARAHLPRLCSLGTEACRDLKAHFSL</sequence>
<gene>
    <name evidence="1" type="ORF">E3T55_18115</name>
</gene>
<dbReference type="Proteomes" id="UP000297447">
    <property type="component" value="Unassembled WGS sequence"/>
</dbReference>
<dbReference type="GO" id="GO:0000160">
    <property type="term" value="P:phosphorelay signal transduction system"/>
    <property type="evidence" value="ECO:0007669"/>
    <property type="project" value="InterPro"/>
</dbReference>
<dbReference type="RefSeq" id="WP_134520943.1">
    <property type="nucleotide sequence ID" value="NZ_SOHE01000082.1"/>
</dbReference>
<dbReference type="AlphaFoldDB" id="A0A4R8ZUC0"/>
<keyword evidence="2" id="KW-1185">Reference proteome</keyword>
<evidence type="ECO:0008006" key="3">
    <source>
        <dbReference type="Google" id="ProtNLM"/>
    </source>
</evidence>
<name>A0A4R8ZUC0_9MICO</name>
<reference evidence="1 2" key="1">
    <citation type="submission" date="2019-03" db="EMBL/GenBank/DDBJ databases">
        <title>Genomics of glacier-inhabiting Cryobacterium strains.</title>
        <authorList>
            <person name="Liu Q."/>
            <person name="Xin Y.-H."/>
        </authorList>
    </citation>
    <scope>NUCLEOTIDE SEQUENCE [LARGE SCALE GENOMIC DNA]</scope>
    <source>
        <strain evidence="1 2">Hh14</strain>
    </source>
</reference>
<proteinExistence type="predicted"/>
<dbReference type="SUPFAM" id="SSF47226">
    <property type="entry name" value="Histidine-containing phosphotransfer domain, HPT domain"/>
    <property type="match status" value="1"/>
</dbReference>